<feature type="domain" description="AAA" evidence="1">
    <location>
        <begin position="21"/>
        <end position="132"/>
    </location>
</feature>
<organism evidence="3 4">
    <name type="scientific">Isoptericola jiangsuensis</name>
    <dbReference type="NCBI Taxonomy" id="548579"/>
    <lineage>
        <taxon>Bacteria</taxon>
        <taxon>Bacillati</taxon>
        <taxon>Actinomycetota</taxon>
        <taxon>Actinomycetes</taxon>
        <taxon>Micrococcales</taxon>
        <taxon>Promicromonosporaceae</taxon>
        <taxon>Isoptericola</taxon>
    </lineage>
</organism>
<keyword evidence="4" id="KW-1185">Reference proteome</keyword>
<name>A0A2A9ESH4_9MICO</name>
<sequence length="416" mass="44845">MDYKPRVVDAEIESSLRAAGAVLVEGPKACGKTATALQVAASSVRLDVDRAAREAAELAPGSLLGGRAPMLVDEWQLVPSLWDHVRRMVDDRSPLRGQFILTGSASPSDEVRRHSGAGRFARVAMRPMSLFESGHSNGDLTLRGVLDGEDQQASSALTVEDVLERVVVGGWPDRQALPVEVAARSAWDYLSLVAEVDVSEVGGVRRDPAMVRRVLASLARNNATEASMSRIAADTEGPEAPVYRTTAGEITAVLEQLRIVENAPAWGPHLRSRIPRRTSPKRHFVDPSLAAASLRATPARLLRDLEWAGFLFESLVVRDLRVYAQPLGGQVLHFRDAKGVEADAIVELADGRWAAFEVKLGASRVDEAAASLLRFVERVDTRRSGEPAALGVITATGYGYRRPDGIHVIPIGALGP</sequence>
<dbReference type="Pfam" id="PF13635">
    <property type="entry name" value="DUF4143"/>
    <property type="match status" value="1"/>
</dbReference>
<dbReference type="PANTHER" id="PTHR43566">
    <property type="entry name" value="CONSERVED PROTEIN"/>
    <property type="match status" value="1"/>
</dbReference>
<dbReference type="PANTHER" id="PTHR43566:SF2">
    <property type="entry name" value="DUF4143 DOMAIN-CONTAINING PROTEIN"/>
    <property type="match status" value="1"/>
</dbReference>
<feature type="domain" description="DUF4143" evidence="2">
    <location>
        <begin position="196"/>
        <end position="360"/>
    </location>
</feature>
<dbReference type="Pfam" id="PF13173">
    <property type="entry name" value="AAA_14"/>
    <property type="match status" value="1"/>
</dbReference>
<gene>
    <name evidence="3" type="ORF">ATJ88_0345</name>
</gene>
<accession>A0A2A9ESH4</accession>
<reference evidence="3 4" key="1">
    <citation type="submission" date="2017-10" db="EMBL/GenBank/DDBJ databases">
        <title>Sequencing the genomes of 1000 actinobacteria strains.</title>
        <authorList>
            <person name="Klenk H.-P."/>
        </authorList>
    </citation>
    <scope>NUCLEOTIDE SEQUENCE [LARGE SCALE GENOMIC DNA]</scope>
    <source>
        <strain evidence="3 4">DSM 21863</strain>
    </source>
</reference>
<evidence type="ECO:0000259" key="1">
    <source>
        <dbReference type="Pfam" id="PF13173"/>
    </source>
</evidence>
<dbReference type="RefSeq" id="WP_098462323.1">
    <property type="nucleotide sequence ID" value="NZ_PDJJ01000001.1"/>
</dbReference>
<dbReference type="Proteomes" id="UP000224130">
    <property type="component" value="Unassembled WGS sequence"/>
</dbReference>
<dbReference type="AlphaFoldDB" id="A0A2A9ESH4"/>
<dbReference type="OrthoDB" id="128089at2"/>
<evidence type="ECO:0000313" key="4">
    <source>
        <dbReference type="Proteomes" id="UP000224130"/>
    </source>
</evidence>
<comment type="caution">
    <text evidence="3">The sequence shown here is derived from an EMBL/GenBank/DDBJ whole genome shotgun (WGS) entry which is preliminary data.</text>
</comment>
<evidence type="ECO:0008006" key="5">
    <source>
        <dbReference type="Google" id="ProtNLM"/>
    </source>
</evidence>
<evidence type="ECO:0000313" key="3">
    <source>
        <dbReference type="EMBL" id="PFG41703.1"/>
    </source>
</evidence>
<proteinExistence type="predicted"/>
<evidence type="ECO:0000259" key="2">
    <source>
        <dbReference type="Pfam" id="PF13635"/>
    </source>
</evidence>
<dbReference type="InterPro" id="IPR025420">
    <property type="entry name" value="DUF4143"/>
</dbReference>
<protein>
    <recommendedName>
        <fullName evidence="5">AAA+ ATPase domain-containing protein</fullName>
    </recommendedName>
</protein>
<dbReference type="InterPro" id="IPR041682">
    <property type="entry name" value="AAA_14"/>
</dbReference>
<dbReference type="EMBL" id="PDJJ01000001">
    <property type="protein sequence ID" value="PFG41703.1"/>
    <property type="molecule type" value="Genomic_DNA"/>
</dbReference>